<keyword evidence="1 5" id="KW-0489">Methyltransferase</keyword>
<dbReference type="STRING" id="93759.A0A1R3HPV2"/>
<dbReference type="InterPro" id="IPR042086">
    <property type="entry name" value="MeTrfase_capping"/>
</dbReference>
<evidence type="ECO:0000256" key="3">
    <source>
        <dbReference type="ARBA" id="ARBA00022723"/>
    </source>
</evidence>
<dbReference type="EMBL" id="AWUE01019654">
    <property type="protein sequence ID" value="OMO72378.1"/>
    <property type="molecule type" value="Genomic_DNA"/>
</dbReference>
<dbReference type="Pfam" id="PF03492">
    <property type="entry name" value="Methyltransf_7"/>
    <property type="match status" value="1"/>
</dbReference>
<accession>A0A1R3HPV2</accession>
<dbReference type="AlphaFoldDB" id="A0A1R3HPV2"/>
<keyword evidence="2" id="KW-0808">Transferase</keyword>
<protein>
    <submittedName>
        <fullName evidence="5">SAM dependent carboxyl methyltransferase</fullName>
    </submittedName>
</protein>
<name>A0A1R3HPV2_9ROSI</name>
<keyword evidence="6" id="KW-1185">Reference proteome</keyword>
<dbReference type="GO" id="GO:0008168">
    <property type="term" value="F:methyltransferase activity"/>
    <property type="evidence" value="ECO:0007669"/>
    <property type="project" value="UniProtKB-KW"/>
</dbReference>
<evidence type="ECO:0000313" key="6">
    <source>
        <dbReference type="Proteomes" id="UP000187203"/>
    </source>
</evidence>
<organism evidence="5 6">
    <name type="scientific">Corchorus olitorius</name>
    <dbReference type="NCBI Taxonomy" id="93759"/>
    <lineage>
        <taxon>Eukaryota</taxon>
        <taxon>Viridiplantae</taxon>
        <taxon>Streptophyta</taxon>
        <taxon>Embryophyta</taxon>
        <taxon>Tracheophyta</taxon>
        <taxon>Spermatophyta</taxon>
        <taxon>Magnoliopsida</taxon>
        <taxon>eudicotyledons</taxon>
        <taxon>Gunneridae</taxon>
        <taxon>Pentapetalae</taxon>
        <taxon>rosids</taxon>
        <taxon>malvids</taxon>
        <taxon>Malvales</taxon>
        <taxon>Malvaceae</taxon>
        <taxon>Grewioideae</taxon>
        <taxon>Apeibeae</taxon>
        <taxon>Corchorus</taxon>
    </lineage>
</organism>
<sequence length="142" mass="16103">MSYNNGIVVESYPMNGGNGTYSYTKNSYLQEIISESLVDSFNLPVYFASPKEMKEIIERNGNFSIERMETTNPLSKLSVQLGAQPCTIHLRAGLEGIISKHFGNKIIDELFDRFTRKTEEHSYMLNASYSSGTQLFIVLTRK</sequence>
<evidence type="ECO:0000256" key="2">
    <source>
        <dbReference type="ARBA" id="ARBA00022679"/>
    </source>
</evidence>
<dbReference type="SUPFAM" id="SSF53335">
    <property type="entry name" value="S-adenosyl-L-methionine-dependent methyltransferases"/>
    <property type="match status" value="1"/>
</dbReference>
<dbReference type="InterPro" id="IPR005299">
    <property type="entry name" value="MeTrfase_7"/>
</dbReference>
<dbReference type="InterPro" id="IPR029063">
    <property type="entry name" value="SAM-dependent_MTases_sf"/>
</dbReference>
<keyword evidence="3" id="KW-0479">Metal-binding</keyword>
<dbReference type="OrthoDB" id="1523883at2759"/>
<reference evidence="6" key="1">
    <citation type="submission" date="2013-09" db="EMBL/GenBank/DDBJ databases">
        <title>Corchorus olitorius genome sequencing.</title>
        <authorList>
            <person name="Alam M."/>
            <person name="Haque M.S."/>
            <person name="Islam M.S."/>
            <person name="Emdad E.M."/>
            <person name="Islam M.M."/>
            <person name="Ahmed B."/>
            <person name="Halim A."/>
            <person name="Hossen Q.M.M."/>
            <person name="Hossain M.Z."/>
            <person name="Ahmed R."/>
            <person name="Khan M.M."/>
            <person name="Islam R."/>
            <person name="Rashid M.M."/>
            <person name="Khan S.A."/>
            <person name="Rahman M.S."/>
            <person name="Alam M."/>
            <person name="Yahiya A.S."/>
            <person name="Khan M.S."/>
            <person name="Azam M.S."/>
            <person name="Haque T."/>
            <person name="Lashkar M.Z.H."/>
            <person name="Akhand A.I."/>
            <person name="Morshed G."/>
            <person name="Roy S."/>
            <person name="Uddin K.S."/>
            <person name="Rabeya T."/>
            <person name="Hossain A.S."/>
            <person name="Chowdhury A."/>
            <person name="Snigdha A.R."/>
            <person name="Mortoza M.S."/>
            <person name="Matin S.A."/>
            <person name="Hoque S.M.E."/>
            <person name="Islam M.K."/>
            <person name="Roy D.K."/>
            <person name="Haider R."/>
            <person name="Moosa M.M."/>
            <person name="Elias S.M."/>
            <person name="Hasan A.M."/>
            <person name="Jahan S."/>
            <person name="Shafiuddin M."/>
            <person name="Mahmood N."/>
            <person name="Shommy N.S."/>
        </authorList>
    </citation>
    <scope>NUCLEOTIDE SEQUENCE [LARGE SCALE GENOMIC DNA]</scope>
    <source>
        <strain evidence="6">cv. O-4</strain>
    </source>
</reference>
<dbReference type="GO" id="GO:0046872">
    <property type="term" value="F:metal ion binding"/>
    <property type="evidence" value="ECO:0007669"/>
    <property type="project" value="UniProtKB-KW"/>
</dbReference>
<dbReference type="Gene3D" id="3.40.50.150">
    <property type="entry name" value="Vaccinia Virus protein VP39"/>
    <property type="match status" value="1"/>
</dbReference>
<dbReference type="Gene3D" id="1.10.1200.270">
    <property type="entry name" value="Methyltransferase, alpha-helical capping domain"/>
    <property type="match status" value="1"/>
</dbReference>
<dbReference type="GO" id="GO:0032259">
    <property type="term" value="P:methylation"/>
    <property type="evidence" value="ECO:0007669"/>
    <property type="project" value="UniProtKB-KW"/>
</dbReference>
<evidence type="ECO:0000256" key="1">
    <source>
        <dbReference type="ARBA" id="ARBA00022603"/>
    </source>
</evidence>
<evidence type="ECO:0000256" key="4">
    <source>
        <dbReference type="ARBA" id="ARBA00022842"/>
    </source>
</evidence>
<dbReference type="PANTHER" id="PTHR31009">
    <property type="entry name" value="S-ADENOSYL-L-METHIONINE:CARBOXYL METHYLTRANSFERASE FAMILY PROTEIN"/>
    <property type="match status" value="1"/>
</dbReference>
<keyword evidence="4" id="KW-0460">Magnesium</keyword>
<comment type="caution">
    <text evidence="5">The sequence shown here is derived from an EMBL/GenBank/DDBJ whole genome shotgun (WGS) entry which is preliminary data.</text>
</comment>
<evidence type="ECO:0000313" key="5">
    <source>
        <dbReference type="EMBL" id="OMO72378.1"/>
    </source>
</evidence>
<proteinExistence type="predicted"/>
<gene>
    <name evidence="5" type="ORF">COLO4_27639</name>
</gene>
<dbReference type="Proteomes" id="UP000187203">
    <property type="component" value="Unassembled WGS sequence"/>
</dbReference>